<reference evidence="1" key="2">
    <citation type="submission" date="2021-12" db="EMBL/GenBank/DDBJ databases">
        <title>Resequencing data analysis of finger millet.</title>
        <authorList>
            <person name="Hatakeyama M."/>
            <person name="Aluri S."/>
            <person name="Balachadran M.T."/>
            <person name="Sivarajan S.R."/>
            <person name="Poveda L."/>
            <person name="Shimizu-Inatsugi R."/>
            <person name="Schlapbach R."/>
            <person name="Sreeman S.M."/>
            <person name="Shimizu K.K."/>
        </authorList>
    </citation>
    <scope>NUCLEOTIDE SEQUENCE</scope>
</reference>
<evidence type="ECO:0000313" key="2">
    <source>
        <dbReference type="Proteomes" id="UP001054889"/>
    </source>
</evidence>
<protein>
    <submittedName>
        <fullName evidence="1">Uncharacterized protein</fullName>
    </submittedName>
</protein>
<evidence type="ECO:0000313" key="1">
    <source>
        <dbReference type="EMBL" id="GJN20332.1"/>
    </source>
</evidence>
<accession>A0AAV5ECU0</accession>
<organism evidence="1 2">
    <name type="scientific">Eleusine coracana subsp. coracana</name>
    <dbReference type="NCBI Taxonomy" id="191504"/>
    <lineage>
        <taxon>Eukaryota</taxon>
        <taxon>Viridiplantae</taxon>
        <taxon>Streptophyta</taxon>
        <taxon>Embryophyta</taxon>
        <taxon>Tracheophyta</taxon>
        <taxon>Spermatophyta</taxon>
        <taxon>Magnoliopsida</taxon>
        <taxon>Liliopsida</taxon>
        <taxon>Poales</taxon>
        <taxon>Poaceae</taxon>
        <taxon>PACMAD clade</taxon>
        <taxon>Chloridoideae</taxon>
        <taxon>Cynodonteae</taxon>
        <taxon>Eleusininae</taxon>
        <taxon>Eleusine</taxon>
    </lineage>
</organism>
<dbReference type="Proteomes" id="UP001054889">
    <property type="component" value="Unassembled WGS sequence"/>
</dbReference>
<name>A0AAV5ECU0_ELECO</name>
<dbReference type="AlphaFoldDB" id="A0AAV5ECU0"/>
<proteinExistence type="predicted"/>
<comment type="caution">
    <text evidence="1">The sequence shown here is derived from an EMBL/GenBank/DDBJ whole genome shotgun (WGS) entry which is preliminary data.</text>
</comment>
<gene>
    <name evidence="1" type="primary">gb07698</name>
    <name evidence="1" type="ORF">PR202_gb07698</name>
</gene>
<keyword evidence="2" id="KW-1185">Reference proteome</keyword>
<sequence length="51" mass="5967">MLRRREGTLRRVGALHLPIPGLPSRQGERELGEGVFHHQAVRRYHPCELQR</sequence>
<dbReference type="EMBL" id="BQKI01000074">
    <property type="protein sequence ID" value="GJN20332.1"/>
    <property type="molecule type" value="Genomic_DNA"/>
</dbReference>
<reference evidence="1" key="1">
    <citation type="journal article" date="2018" name="DNA Res.">
        <title>Multiple hybrid de novo genome assembly of finger millet, an orphan allotetraploid crop.</title>
        <authorList>
            <person name="Hatakeyama M."/>
            <person name="Aluri S."/>
            <person name="Balachadran M.T."/>
            <person name="Sivarajan S.R."/>
            <person name="Patrignani A."/>
            <person name="Gruter S."/>
            <person name="Poveda L."/>
            <person name="Shimizu-Inatsugi R."/>
            <person name="Baeten J."/>
            <person name="Francoijs K.J."/>
            <person name="Nataraja K.N."/>
            <person name="Reddy Y.A.N."/>
            <person name="Phadnis S."/>
            <person name="Ravikumar R.L."/>
            <person name="Schlapbach R."/>
            <person name="Sreeman S.M."/>
            <person name="Shimizu K.K."/>
        </authorList>
    </citation>
    <scope>NUCLEOTIDE SEQUENCE</scope>
</reference>